<keyword evidence="4" id="KW-1185">Reference proteome</keyword>
<feature type="region of interest" description="Disordered" evidence="1">
    <location>
        <begin position="25"/>
        <end position="47"/>
    </location>
</feature>
<organism evidence="3 4">
    <name type="scientific">Sistotremastrum suecicum HHB10207 ss-3</name>
    <dbReference type="NCBI Taxonomy" id="1314776"/>
    <lineage>
        <taxon>Eukaryota</taxon>
        <taxon>Fungi</taxon>
        <taxon>Dikarya</taxon>
        <taxon>Basidiomycota</taxon>
        <taxon>Agaricomycotina</taxon>
        <taxon>Agaricomycetes</taxon>
        <taxon>Sistotremastrales</taxon>
        <taxon>Sistotremastraceae</taxon>
        <taxon>Sistotremastrum</taxon>
    </lineage>
</organism>
<evidence type="ECO:0000256" key="2">
    <source>
        <dbReference type="SAM" id="SignalP"/>
    </source>
</evidence>
<feature type="chain" id="PRO_5007871798" evidence="2">
    <location>
        <begin position="20"/>
        <end position="253"/>
    </location>
</feature>
<accession>A0A166CSM3</accession>
<evidence type="ECO:0000313" key="3">
    <source>
        <dbReference type="EMBL" id="KZT37772.1"/>
    </source>
</evidence>
<sequence>MITFTSISVVLGILCAVEATTPSIASATSSSPSYTTYPPITPPTSTTSTTSSICTTTSAVVSTITLYPPCAKPPCTTTSYTTKSVYTCSATRAPVSSVTETPIKRDLLGRVNPSPSSSLCTNTSTYYSTVCPTASCTPITETITSTITSKIPCPSSHVHDNGISTLPNCSLHHHSLYVRNIRYASLMCITNGLYIEPLSHLADFFAVCQLRDCLPIDGATMQPPHLHYENHLDGPLLYISLDVDSHSIPRLHT</sequence>
<proteinExistence type="predicted"/>
<gene>
    <name evidence="3" type="ORF">SISSUDRAFT_819271</name>
</gene>
<reference evidence="3 4" key="1">
    <citation type="journal article" date="2016" name="Mol. Biol. Evol.">
        <title>Comparative Genomics of Early-Diverging Mushroom-Forming Fungi Provides Insights into the Origins of Lignocellulose Decay Capabilities.</title>
        <authorList>
            <person name="Nagy L.G."/>
            <person name="Riley R."/>
            <person name="Tritt A."/>
            <person name="Adam C."/>
            <person name="Daum C."/>
            <person name="Floudas D."/>
            <person name="Sun H."/>
            <person name="Yadav J.S."/>
            <person name="Pangilinan J."/>
            <person name="Larsson K.H."/>
            <person name="Matsuura K."/>
            <person name="Barry K."/>
            <person name="Labutti K."/>
            <person name="Kuo R."/>
            <person name="Ohm R.A."/>
            <person name="Bhattacharya S.S."/>
            <person name="Shirouzu T."/>
            <person name="Yoshinaga Y."/>
            <person name="Martin F.M."/>
            <person name="Grigoriev I.V."/>
            <person name="Hibbett D.S."/>
        </authorList>
    </citation>
    <scope>NUCLEOTIDE SEQUENCE [LARGE SCALE GENOMIC DNA]</scope>
    <source>
        <strain evidence="3 4">HHB10207 ss-3</strain>
    </source>
</reference>
<evidence type="ECO:0000313" key="4">
    <source>
        <dbReference type="Proteomes" id="UP000076798"/>
    </source>
</evidence>
<keyword evidence="2" id="KW-0732">Signal</keyword>
<name>A0A166CSM3_9AGAM</name>
<dbReference type="AlphaFoldDB" id="A0A166CSM3"/>
<feature type="signal peptide" evidence="2">
    <location>
        <begin position="1"/>
        <end position="19"/>
    </location>
</feature>
<protein>
    <submittedName>
        <fullName evidence="3">Uncharacterized protein</fullName>
    </submittedName>
</protein>
<evidence type="ECO:0000256" key="1">
    <source>
        <dbReference type="SAM" id="MobiDB-lite"/>
    </source>
</evidence>
<dbReference type="Proteomes" id="UP000076798">
    <property type="component" value="Unassembled WGS sequence"/>
</dbReference>
<dbReference type="EMBL" id="KV428076">
    <property type="protein sequence ID" value="KZT37772.1"/>
    <property type="molecule type" value="Genomic_DNA"/>
</dbReference>